<dbReference type="AlphaFoldDB" id="A0A1X2G5B9"/>
<dbReference type="EMBL" id="MCGT01000043">
    <property type="protein sequence ID" value="ORX45332.1"/>
    <property type="molecule type" value="Genomic_DNA"/>
</dbReference>
<comment type="caution">
    <text evidence="1">The sequence shown here is derived from an EMBL/GenBank/DDBJ whole genome shotgun (WGS) entry which is preliminary data.</text>
</comment>
<reference evidence="1 2" key="1">
    <citation type="submission" date="2016-07" db="EMBL/GenBank/DDBJ databases">
        <title>Pervasive Adenine N6-methylation of Active Genes in Fungi.</title>
        <authorList>
            <consortium name="DOE Joint Genome Institute"/>
            <person name="Mondo S.J."/>
            <person name="Dannebaum R.O."/>
            <person name="Kuo R.C."/>
            <person name="Labutti K."/>
            <person name="Haridas S."/>
            <person name="Kuo A."/>
            <person name="Salamov A."/>
            <person name="Ahrendt S.R."/>
            <person name="Lipzen A."/>
            <person name="Sullivan W."/>
            <person name="Andreopoulos W.B."/>
            <person name="Clum A."/>
            <person name="Lindquist E."/>
            <person name="Daum C."/>
            <person name="Ramamoorthy G.K."/>
            <person name="Gryganskyi A."/>
            <person name="Culley D."/>
            <person name="Magnuson J.K."/>
            <person name="James T.Y."/>
            <person name="O'Malley M.A."/>
            <person name="Stajich J.E."/>
            <person name="Spatafora J.W."/>
            <person name="Visel A."/>
            <person name="Grigoriev I.V."/>
        </authorList>
    </citation>
    <scope>NUCLEOTIDE SEQUENCE [LARGE SCALE GENOMIC DNA]</scope>
    <source>
        <strain evidence="1 2">NRRL 3301</strain>
    </source>
</reference>
<accession>A0A1X2G5B9</accession>
<gene>
    <name evidence="1" type="ORF">DM01DRAFT_1349480</name>
</gene>
<dbReference type="Proteomes" id="UP000242146">
    <property type="component" value="Unassembled WGS sequence"/>
</dbReference>
<evidence type="ECO:0000313" key="2">
    <source>
        <dbReference type="Proteomes" id="UP000242146"/>
    </source>
</evidence>
<proteinExistence type="predicted"/>
<name>A0A1X2G5B9_9FUNG</name>
<organism evidence="1 2">
    <name type="scientific">Hesseltinella vesiculosa</name>
    <dbReference type="NCBI Taxonomy" id="101127"/>
    <lineage>
        <taxon>Eukaryota</taxon>
        <taxon>Fungi</taxon>
        <taxon>Fungi incertae sedis</taxon>
        <taxon>Mucoromycota</taxon>
        <taxon>Mucoromycotina</taxon>
        <taxon>Mucoromycetes</taxon>
        <taxon>Mucorales</taxon>
        <taxon>Cunninghamellaceae</taxon>
        <taxon>Hesseltinella</taxon>
    </lineage>
</organism>
<keyword evidence="2" id="KW-1185">Reference proteome</keyword>
<protein>
    <recommendedName>
        <fullName evidence="3">F-box domain-containing protein</fullName>
    </recommendedName>
</protein>
<sequence>MLHLLPSELIYSIASQTNPETRSELTKTCRRCYESSYSLLWCKLLLETMDRVHTIAKRVHDNQWGPRAMRYVRDIDLASPAVRHYTLDDIQLLLGSFDSGYSTMHQLQEPSTNDSLINTKFSSFLYQLDCLFPRTKRLCLDFYLIMAALDGDLSNYQSHFDGKLIISHYRPGSAERLKKLLTAFPHTTSLELKIQQELTCSESTPAMVRSSYQECLMLSILNMSQLETIYVSGITSPTLFWIGTFTWHRPAASSSFPF</sequence>
<evidence type="ECO:0008006" key="3">
    <source>
        <dbReference type="Google" id="ProtNLM"/>
    </source>
</evidence>
<evidence type="ECO:0000313" key="1">
    <source>
        <dbReference type="EMBL" id="ORX45332.1"/>
    </source>
</evidence>